<dbReference type="InterPro" id="IPR005495">
    <property type="entry name" value="LptG/LptF_permease"/>
</dbReference>
<dbReference type="GO" id="GO:0043190">
    <property type="term" value="C:ATP-binding cassette (ABC) transporter complex"/>
    <property type="evidence" value="ECO:0007669"/>
    <property type="project" value="TreeGrafter"/>
</dbReference>
<evidence type="ECO:0008006" key="9">
    <source>
        <dbReference type="Google" id="ProtNLM"/>
    </source>
</evidence>
<gene>
    <name evidence="7" type="ORF">PPROV_000720700</name>
</gene>
<comment type="subcellular location">
    <subcellularLocation>
        <location evidence="1">Cell membrane</location>
        <topology evidence="1">Multi-pass membrane protein</topology>
    </subcellularLocation>
</comment>
<dbReference type="GO" id="GO:0015920">
    <property type="term" value="P:lipopolysaccharide transport"/>
    <property type="evidence" value="ECO:0007669"/>
    <property type="project" value="TreeGrafter"/>
</dbReference>
<dbReference type="Pfam" id="PF03739">
    <property type="entry name" value="LptF_LptG"/>
    <property type="match status" value="1"/>
</dbReference>
<dbReference type="Proteomes" id="UP000660262">
    <property type="component" value="Unassembled WGS sequence"/>
</dbReference>
<evidence type="ECO:0000256" key="2">
    <source>
        <dbReference type="ARBA" id="ARBA00022475"/>
    </source>
</evidence>
<feature type="transmembrane region" description="Helical" evidence="6">
    <location>
        <begin position="284"/>
        <end position="302"/>
    </location>
</feature>
<keyword evidence="8" id="KW-1185">Reference proteome</keyword>
<dbReference type="AlphaFoldDB" id="A0A830HU56"/>
<organism evidence="7 8">
    <name type="scientific">Pycnococcus provasolii</name>
    <dbReference type="NCBI Taxonomy" id="41880"/>
    <lineage>
        <taxon>Eukaryota</taxon>
        <taxon>Viridiplantae</taxon>
        <taxon>Chlorophyta</taxon>
        <taxon>Pseudoscourfieldiophyceae</taxon>
        <taxon>Pseudoscourfieldiales</taxon>
        <taxon>Pycnococcaceae</taxon>
        <taxon>Pycnococcus</taxon>
    </lineage>
</organism>
<proteinExistence type="predicted"/>
<keyword evidence="2" id="KW-1003">Cell membrane</keyword>
<accession>A0A830HU56</accession>
<keyword evidence="4 6" id="KW-1133">Transmembrane helix</keyword>
<comment type="caution">
    <text evidence="7">The sequence shown here is derived from an EMBL/GenBank/DDBJ whole genome shotgun (WGS) entry which is preliminary data.</text>
</comment>
<evidence type="ECO:0000256" key="3">
    <source>
        <dbReference type="ARBA" id="ARBA00022692"/>
    </source>
</evidence>
<evidence type="ECO:0000256" key="4">
    <source>
        <dbReference type="ARBA" id="ARBA00022989"/>
    </source>
</evidence>
<dbReference type="PANTHER" id="PTHR33529:SF6">
    <property type="entry name" value="YJGP_YJGQ FAMILY PERMEASE"/>
    <property type="match status" value="1"/>
</dbReference>
<reference evidence="7" key="1">
    <citation type="submission" date="2020-10" db="EMBL/GenBank/DDBJ databases">
        <title>Unveiling of a novel bifunctional photoreceptor, Dualchrome1, isolated from a cosmopolitan green alga.</title>
        <authorList>
            <person name="Suzuki S."/>
            <person name="Kawachi M."/>
        </authorList>
    </citation>
    <scope>NUCLEOTIDE SEQUENCE</scope>
    <source>
        <strain evidence="7">NIES 2893</strain>
    </source>
</reference>
<feature type="transmembrane region" description="Helical" evidence="6">
    <location>
        <begin position="99"/>
        <end position="122"/>
    </location>
</feature>
<evidence type="ECO:0000313" key="7">
    <source>
        <dbReference type="EMBL" id="GHP08469.1"/>
    </source>
</evidence>
<evidence type="ECO:0000256" key="6">
    <source>
        <dbReference type="SAM" id="Phobius"/>
    </source>
</evidence>
<evidence type="ECO:0000313" key="8">
    <source>
        <dbReference type="Proteomes" id="UP000660262"/>
    </source>
</evidence>
<feature type="transmembrane region" description="Helical" evidence="6">
    <location>
        <begin position="342"/>
        <end position="364"/>
    </location>
</feature>
<keyword evidence="5 6" id="KW-0472">Membrane</keyword>
<evidence type="ECO:0000256" key="1">
    <source>
        <dbReference type="ARBA" id="ARBA00004651"/>
    </source>
</evidence>
<feature type="transmembrane region" description="Helical" evidence="6">
    <location>
        <begin position="314"/>
        <end position="336"/>
    </location>
</feature>
<protein>
    <recommendedName>
        <fullName evidence="9">LptF/LptG family permease</fullName>
    </recommendedName>
</protein>
<sequence length="366" mass="37585">MARGSAARMATVSAKPELSTAAWSVATAADAAPLLRADGVTAQAALALLAQAGALRIPQCLSAALPAAVLLAPLWALGAMAQQGEIVAARSLGVPPTQLLAGPVLLAAAAAAITAHVCHVAMPSCAARAQALSSSARGAVTGAHSATPFPGGGGYLFASRAMSGEKSGWHDVATVALPERSVVCAATLRQDGQSWTFTEGVSWSAKSGAKRFRVLRLDDSRVDEVIRKRLSRRALDDLLSSNRNTCTNTDATSTAELFAGALSARLQDDLRTSRHLCVKAHQRSSLPVAVFLLGVTSALLALVTDEVDGRRSGLAALCIAFTFWVVSALGSALAQLGMLPCWIGAWLGCAVLAGCAGFSLHNVLSK</sequence>
<dbReference type="OrthoDB" id="2089166at2759"/>
<feature type="transmembrane region" description="Helical" evidence="6">
    <location>
        <begin position="61"/>
        <end position="78"/>
    </location>
</feature>
<dbReference type="PANTHER" id="PTHR33529">
    <property type="entry name" value="SLR0882 PROTEIN-RELATED"/>
    <property type="match status" value="1"/>
</dbReference>
<keyword evidence="3 6" id="KW-0812">Transmembrane</keyword>
<dbReference type="EMBL" id="BNJQ01000020">
    <property type="protein sequence ID" value="GHP08469.1"/>
    <property type="molecule type" value="Genomic_DNA"/>
</dbReference>
<name>A0A830HU56_9CHLO</name>
<evidence type="ECO:0000256" key="5">
    <source>
        <dbReference type="ARBA" id="ARBA00023136"/>
    </source>
</evidence>